<dbReference type="RefSeq" id="XP_019741836.1">
    <property type="nucleotide sequence ID" value="XM_019886277.1"/>
</dbReference>
<dbReference type="PANTHER" id="PTHR37366">
    <property type="entry name" value="SPERM ACROSOME MEMBRANE-ASSOCIATED PROTEIN 6"/>
    <property type="match status" value="1"/>
</dbReference>
<accession>A0A3Q2XLC0</accession>
<proteinExistence type="predicted"/>
<dbReference type="OrthoDB" id="8960581at2759"/>
<reference evidence="3" key="1">
    <citation type="submission" date="2025-08" db="UniProtKB">
        <authorList>
            <consortium name="Ensembl"/>
        </authorList>
    </citation>
    <scope>IDENTIFICATION</scope>
</reference>
<keyword evidence="1" id="KW-1133">Transmembrane helix</keyword>
<keyword evidence="4" id="KW-1185">Reference proteome</keyword>
<dbReference type="RefSeq" id="XP_019741838.1">
    <property type="nucleotide sequence ID" value="XM_019886279.1"/>
</dbReference>
<dbReference type="RefSeq" id="XP_019741828.1">
    <property type="nucleotide sequence ID" value="XM_019886269.1"/>
</dbReference>
<dbReference type="RefSeq" id="XP_019741846.1">
    <property type="nucleotide sequence ID" value="XM_019886287.1"/>
</dbReference>
<dbReference type="RefSeq" id="XP_019741843.1">
    <property type="nucleotide sequence ID" value="XM_019886284.1"/>
</dbReference>
<dbReference type="RefSeq" id="XP_019741845.1">
    <property type="nucleotide sequence ID" value="XM_019886286.1"/>
</dbReference>
<feature type="transmembrane region" description="Helical" evidence="1">
    <location>
        <begin position="276"/>
        <end position="298"/>
    </location>
</feature>
<dbReference type="RefSeq" id="XP_019741850.1">
    <property type="nucleotide sequence ID" value="XM_019886291.1"/>
</dbReference>
<dbReference type="GO" id="GO:0007342">
    <property type="term" value="P:fusion of sperm to egg plasma membrane involved in single fertilization"/>
    <property type="evidence" value="ECO:0007669"/>
    <property type="project" value="InterPro"/>
</dbReference>
<dbReference type="RefSeq" id="XP_019741835.1">
    <property type="nucleotide sequence ID" value="XM_019886276.1"/>
</dbReference>
<dbReference type="RefSeq" id="XP_019741841.1">
    <property type="nucleotide sequence ID" value="XM_019886282.1"/>
</dbReference>
<dbReference type="RefSeq" id="XP_019741848.1">
    <property type="nucleotide sequence ID" value="XM_019886289.1"/>
</dbReference>
<evidence type="ECO:0000313" key="3">
    <source>
        <dbReference type="Ensembl" id="ENSHCOP00000005363.1"/>
    </source>
</evidence>
<dbReference type="RefSeq" id="XP_019741844.1">
    <property type="nucleotide sequence ID" value="XM_019886285.1"/>
</dbReference>
<reference evidence="3" key="2">
    <citation type="submission" date="2025-09" db="UniProtKB">
        <authorList>
            <consortium name="Ensembl"/>
        </authorList>
    </citation>
    <scope>IDENTIFICATION</scope>
</reference>
<dbReference type="PROSITE" id="PS50835">
    <property type="entry name" value="IG_LIKE"/>
    <property type="match status" value="1"/>
</dbReference>
<dbReference type="SUPFAM" id="SSF48726">
    <property type="entry name" value="Immunoglobulin"/>
    <property type="match status" value="1"/>
</dbReference>
<dbReference type="RefSeq" id="XP_019741832.1">
    <property type="nucleotide sequence ID" value="XM_019886273.1"/>
</dbReference>
<dbReference type="InterPro" id="IPR036179">
    <property type="entry name" value="Ig-like_dom_sf"/>
</dbReference>
<dbReference type="RefSeq" id="XP_019741847.1">
    <property type="nucleotide sequence ID" value="XM_019886288.1"/>
</dbReference>
<dbReference type="RefSeq" id="XP_019741840.1">
    <property type="nucleotide sequence ID" value="XM_019886281.1"/>
</dbReference>
<dbReference type="InterPro" id="IPR007110">
    <property type="entry name" value="Ig-like_dom"/>
</dbReference>
<dbReference type="RefSeq" id="XP_019741839.1">
    <property type="nucleotide sequence ID" value="XM_019886280.1"/>
</dbReference>
<evidence type="ECO:0000256" key="1">
    <source>
        <dbReference type="SAM" id="Phobius"/>
    </source>
</evidence>
<dbReference type="AlphaFoldDB" id="A0A3Q2XLC0"/>
<evidence type="ECO:0000259" key="2">
    <source>
        <dbReference type="PROSITE" id="PS50835"/>
    </source>
</evidence>
<dbReference type="RefSeq" id="XP_019741830.1">
    <property type="nucleotide sequence ID" value="XM_019886271.1"/>
</dbReference>
<dbReference type="CTD" id="147650"/>
<sequence length="313" mass="35417">MGFAPSVGCFRCFVSLKETSELCSGYKMTTFHLINVDRCFETLDSIFNDNPKVIEAGRVGKAYEAQLQNIMKSQILPLVDEFRQTTNYDTVYESKLQTAADNFIAEASKLPRATGCIPPCGFQTADGHYDCVKCKKDSCNFPLDCPVENRTVEENNPVQMLCDVSFQLPQNTKIMKIWKFAEQVKTRQVELFEEVTVGEDNLYSISSTRTHHQGTYQCEIYSDEISIARIYYYLTVTPHVVTGHSELQEIFELSLLPGGRLHAESPRPSQYLPSRVLIAICFTSLLLLLILSLGTIFLENASGTERTRRNQDL</sequence>
<dbReference type="RefSeq" id="XP_019741837.1">
    <property type="nucleotide sequence ID" value="XM_019886278.1"/>
</dbReference>
<evidence type="ECO:0000313" key="4">
    <source>
        <dbReference type="Proteomes" id="UP000264820"/>
    </source>
</evidence>
<dbReference type="PANTHER" id="PTHR37366:SF1">
    <property type="entry name" value="SPERM ACROSOME MEMBRANE-ASSOCIATED PROTEIN 6"/>
    <property type="match status" value="1"/>
</dbReference>
<dbReference type="RefSeq" id="XP_019741834.1">
    <property type="nucleotide sequence ID" value="XM_019886275.1"/>
</dbReference>
<dbReference type="InterPro" id="IPR034549">
    <property type="entry name" value="SPACA6"/>
</dbReference>
<name>A0A3Q2XLC0_HIPCM</name>
<dbReference type="InterPro" id="IPR013783">
    <property type="entry name" value="Ig-like_fold"/>
</dbReference>
<feature type="domain" description="Ig-like" evidence="2">
    <location>
        <begin position="142"/>
        <end position="228"/>
    </location>
</feature>
<dbReference type="Gene3D" id="2.60.40.10">
    <property type="entry name" value="Immunoglobulins"/>
    <property type="match status" value="1"/>
</dbReference>
<dbReference type="RefSeq" id="XP_019741827.1">
    <property type="nucleotide sequence ID" value="XM_019886268.1"/>
</dbReference>
<dbReference type="GeneTree" id="ENSGT00940000170150"/>
<keyword evidence="1" id="KW-0472">Membrane</keyword>
<dbReference type="RefSeq" id="XP_019741829.1">
    <property type="nucleotide sequence ID" value="XM_019886270.1"/>
</dbReference>
<dbReference type="GeneID" id="109525626"/>
<organism evidence="3 4">
    <name type="scientific">Hippocampus comes</name>
    <name type="common">Tiger tail seahorse</name>
    <dbReference type="NCBI Taxonomy" id="109280"/>
    <lineage>
        <taxon>Eukaryota</taxon>
        <taxon>Metazoa</taxon>
        <taxon>Chordata</taxon>
        <taxon>Craniata</taxon>
        <taxon>Vertebrata</taxon>
        <taxon>Euteleostomi</taxon>
        <taxon>Actinopterygii</taxon>
        <taxon>Neopterygii</taxon>
        <taxon>Teleostei</taxon>
        <taxon>Neoteleostei</taxon>
        <taxon>Acanthomorphata</taxon>
        <taxon>Syngnathiaria</taxon>
        <taxon>Syngnathiformes</taxon>
        <taxon>Syngnathoidei</taxon>
        <taxon>Syngnathidae</taxon>
        <taxon>Hippocampus</taxon>
    </lineage>
</organism>
<dbReference type="RefSeq" id="XP_019741842.1">
    <property type="nucleotide sequence ID" value="XM_019886283.1"/>
</dbReference>
<keyword evidence="1" id="KW-0812">Transmembrane</keyword>
<dbReference type="OMA" id="TQDQSYF"/>
<dbReference type="Proteomes" id="UP000264820">
    <property type="component" value="Unplaced"/>
</dbReference>
<protein>
    <submittedName>
        <fullName evidence="3">Sperm acrosome associated 6</fullName>
    </submittedName>
</protein>
<dbReference type="RefSeq" id="XP_019741831.1">
    <property type="nucleotide sequence ID" value="XM_019886272.1"/>
</dbReference>
<dbReference type="STRING" id="109280.ENSHCOP00000005363"/>
<dbReference type="Ensembl" id="ENSHCOT00000005501.1">
    <property type="protein sequence ID" value="ENSHCOP00000005363.1"/>
    <property type="gene ID" value="ENSHCOG00000000209.1"/>
</dbReference>